<sequence length="72" mass="7551">MAGSLKKGTEVSWKTSQGTTHGKVEKKLTSDTTIKGHKVSASKDDPQYLVVSDKTGAKAAHKPGALKRAGKS</sequence>
<keyword evidence="4" id="KW-1185">Reference proteome</keyword>
<evidence type="ECO:0000313" key="3">
    <source>
        <dbReference type="EMBL" id="TDK33068.1"/>
    </source>
</evidence>
<dbReference type="RefSeq" id="WP_133392577.1">
    <property type="nucleotide sequence ID" value="NZ_SMTG01000002.1"/>
</dbReference>
<feature type="compositionally biased region" description="Basic residues" evidence="1">
    <location>
        <begin position="59"/>
        <end position="72"/>
    </location>
</feature>
<dbReference type="Gene3D" id="2.30.30.1060">
    <property type="match status" value="1"/>
</dbReference>
<dbReference type="Pfam" id="PF11160">
    <property type="entry name" value="Hva1_TUDOR"/>
    <property type="match status" value="1"/>
</dbReference>
<name>A0A4R5UCR7_9GAMM</name>
<dbReference type="OrthoDB" id="71751at2"/>
<evidence type="ECO:0000313" key="4">
    <source>
        <dbReference type="Proteomes" id="UP000295543"/>
    </source>
</evidence>
<feature type="region of interest" description="Disordered" evidence="1">
    <location>
        <begin position="53"/>
        <end position="72"/>
    </location>
</feature>
<comment type="caution">
    <text evidence="3">The sequence shown here is derived from an EMBL/GenBank/DDBJ whole genome shotgun (WGS) entry which is preliminary data.</text>
</comment>
<organism evidence="3 4">
    <name type="scientific">Luteimonas terrae</name>
    <dbReference type="NCBI Taxonomy" id="1530191"/>
    <lineage>
        <taxon>Bacteria</taxon>
        <taxon>Pseudomonadati</taxon>
        <taxon>Pseudomonadota</taxon>
        <taxon>Gammaproteobacteria</taxon>
        <taxon>Lysobacterales</taxon>
        <taxon>Lysobacteraceae</taxon>
        <taxon>Luteimonas</taxon>
    </lineage>
</organism>
<dbReference type="InterPro" id="IPR021331">
    <property type="entry name" value="Hva1_TUDOR"/>
</dbReference>
<accession>A0A4R5UCR7</accession>
<gene>
    <name evidence="3" type="ORF">E2F49_03190</name>
</gene>
<evidence type="ECO:0000259" key="2">
    <source>
        <dbReference type="Pfam" id="PF11160"/>
    </source>
</evidence>
<dbReference type="EMBL" id="SMTG01000002">
    <property type="protein sequence ID" value="TDK33068.1"/>
    <property type="molecule type" value="Genomic_DNA"/>
</dbReference>
<dbReference type="AlphaFoldDB" id="A0A4R5UCR7"/>
<feature type="region of interest" description="Disordered" evidence="1">
    <location>
        <begin position="1"/>
        <end position="47"/>
    </location>
</feature>
<feature type="domain" description="Hypervirulence associated protein TUDOR" evidence="2">
    <location>
        <begin position="8"/>
        <end position="66"/>
    </location>
</feature>
<reference evidence="3 4" key="1">
    <citation type="submission" date="2019-03" db="EMBL/GenBank/DDBJ databases">
        <title>Luteimonas zhaokaii sp.nov., isolated from the rectal contents of Plateau pika in Yushu, Qinghai Province, China.</title>
        <authorList>
            <person name="Zhang G."/>
        </authorList>
    </citation>
    <scope>NUCLEOTIDE SEQUENCE [LARGE SCALE GENOMIC DNA]</scope>
    <source>
        <strain evidence="3 4">THG-MD21</strain>
    </source>
</reference>
<protein>
    <submittedName>
        <fullName evidence="3">DUF2945 domain-containing protein</fullName>
    </submittedName>
</protein>
<proteinExistence type="predicted"/>
<evidence type="ECO:0000256" key="1">
    <source>
        <dbReference type="SAM" id="MobiDB-lite"/>
    </source>
</evidence>
<dbReference type="Proteomes" id="UP000295543">
    <property type="component" value="Unassembled WGS sequence"/>
</dbReference>